<dbReference type="InterPro" id="IPR016084">
    <property type="entry name" value="Haem_Oase-like_multi-hlx"/>
</dbReference>
<evidence type="ECO:0000313" key="4">
    <source>
        <dbReference type="Proteomes" id="UP000244903"/>
    </source>
</evidence>
<dbReference type="Gene3D" id="1.20.910.10">
    <property type="entry name" value="Heme oxygenase-like"/>
    <property type="match status" value="1"/>
</dbReference>
<reference evidence="3 4" key="1">
    <citation type="submission" date="2016-04" db="EMBL/GenBank/DDBJ databases">
        <title>Complete genome sequence of the haloalkaliphilic hydrocarbon-degrading bacterium Dietzia psychralcaliphila ILA-1T, isolated from a drain of a fish product-processing plant.</title>
        <authorList>
            <person name="Zhao J."/>
            <person name="Hu B."/>
            <person name="Geng S."/>
            <person name="Nie Y."/>
            <person name="Tang Y."/>
        </authorList>
    </citation>
    <scope>NUCLEOTIDE SEQUENCE [LARGE SCALE GENOMIC DNA]</scope>
    <source>
        <strain evidence="3 4">ILA-1</strain>
    </source>
</reference>
<dbReference type="Pfam" id="PF03070">
    <property type="entry name" value="TENA_THI-4"/>
    <property type="match status" value="1"/>
</dbReference>
<dbReference type="KEGG" id="dpc:A6048_00760"/>
<organism evidence="3 4">
    <name type="scientific">Dietzia psychralcaliphila</name>
    <dbReference type="NCBI Taxonomy" id="139021"/>
    <lineage>
        <taxon>Bacteria</taxon>
        <taxon>Bacillati</taxon>
        <taxon>Actinomycetota</taxon>
        <taxon>Actinomycetes</taxon>
        <taxon>Mycobacteriales</taxon>
        <taxon>Dietziaceae</taxon>
        <taxon>Dietzia</taxon>
    </lineage>
</organism>
<sequence>MTLFETLKERCRPEWEAYTRHEFVEELGQGTLPLPVFRDYLIQDFHFLLQFARANALAAFKSRTLADITAAHEATGAILAETRLHLRLTERWGIPRAELDTAAEKQATVAYTRYVLDCGMVGDLLDLHVALAPCTIGYAEIGSRLQPRIGEYGGAGEGGAGEGGAGEHPYGEWIAEYSGEEFTAASRAAIAQLDELAADGLTERRLAELTEVFRTATRLEADFWQQALDSAESR</sequence>
<dbReference type="InterPro" id="IPR050967">
    <property type="entry name" value="Thiamine_Salvage_TenA"/>
</dbReference>
<evidence type="ECO:0000259" key="2">
    <source>
        <dbReference type="Pfam" id="PF03070"/>
    </source>
</evidence>
<proteinExistence type="predicted"/>
<dbReference type="InterPro" id="IPR004305">
    <property type="entry name" value="Thiaminase-2/PQQC"/>
</dbReference>
<dbReference type="GO" id="GO:0005829">
    <property type="term" value="C:cytosol"/>
    <property type="evidence" value="ECO:0007669"/>
    <property type="project" value="TreeGrafter"/>
</dbReference>
<dbReference type="EMBL" id="CP015453">
    <property type="protein sequence ID" value="AWH94285.1"/>
    <property type="molecule type" value="Genomic_DNA"/>
</dbReference>
<dbReference type="CDD" id="cd19367">
    <property type="entry name" value="TenA_C_ScTHI20-like"/>
    <property type="match status" value="1"/>
</dbReference>
<dbReference type="AlphaFoldDB" id="A0AAD0NLX6"/>
<gene>
    <name evidence="3" type="ORF">A6048_00760</name>
</gene>
<evidence type="ECO:0000313" key="3">
    <source>
        <dbReference type="EMBL" id="AWH94285.1"/>
    </source>
</evidence>
<feature type="domain" description="Thiaminase-2/PQQC" evidence="2">
    <location>
        <begin position="10"/>
        <end position="229"/>
    </location>
</feature>
<dbReference type="Proteomes" id="UP000244903">
    <property type="component" value="Chromosome"/>
</dbReference>
<dbReference type="RefSeq" id="WP_107747802.1">
    <property type="nucleotide sequence ID" value="NZ_CP015453.1"/>
</dbReference>
<dbReference type="PANTHER" id="PTHR43198:SF2">
    <property type="entry name" value="SI:CH1073-67J19.1-RELATED"/>
    <property type="match status" value="1"/>
</dbReference>
<evidence type="ECO:0000256" key="1">
    <source>
        <dbReference type="ARBA" id="ARBA00004948"/>
    </source>
</evidence>
<name>A0AAD0NLX6_9ACTN</name>
<protein>
    <submittedName>
        <fullName evidence="3">Thiaminase II</fullName>
    </submittedName>
</protein>
<dbReference type="PANTHER" id="PTHR43198">
    <property type="entry name" value="BIFUNCTIONAL TH2 PROTEIN"/>
    <property type="match status" value="1"/>
</dbReference>
<keyword evidence="4" id="KW-1185">Reference proteome</keyword>
<accession>A0AAD0NLX6</accession>
<dbReference type="SUPFAM" id="SSF48613">
    <property type="entry name" value="Heme oxygenase-like"/>
    <property type="match status" value="1"/>
</dbReference>
<comment type="pathway">
    <text evidence="1">Cofactor biosynthesis; thiamine diphosphate biosynthesis.</text>
</comment>